<keyword evidence="10" id="KW-0408">Iron</keyword>
<keyword evidence="15" id="KW-1185">Reference proteome</keyword>
<evidence type="ECO:0000256" key="12">
    <source>
        <dbReference type="ARBA" id="ARBA00023136"/>
    </source>
</evidence>
<dbReference type="InterPro" id="IPR050476">
    <property type="entry name" value="Insect_CytP450_Detox"/>
</dbReference>
<dbReference type="GO" id="GO:0020037">
    <property type="term" value="F:heme binding"/>
    <property type="evidence" value="ECO:0007669"/>
    <property type="project" value="InterPro"/>
</dbReference>
<evidence type="ECO:0008006" key="16">
    <source>
        <dbReference type="Google" id="ProtNLM"/>
    </source>
</evidence>
<dbReference type="GO" id="GO:0005506">
    <property type="term" value="F:iron ion binding"/>
    <property type="evidence" value="ECO:0007669"/>
    <property type="project" value="InterPro"/>
</dbReference>
<evidence type="ECO:0000256" key="2">
    <source>
        <dbReference type="ARBA" id="ARBA00004174"/>
    </source>
</evidence>
<reference evidence="14" key="1">
    <citation type="submission" date="2020-11" db="EMBL/GenBank/DDBJ databases">
        <authorList>
            <person name="Tran Van P."/>
        </authorList>
    </citation>
    <scope>NUCLEOTIDE SEQUENCE</scope>
</reference>
<keyword evidence="9" id="KW-0560">Oxidoreductase</keyword>
<dbReference type="GO" id="GO:0004497">
    <property type="term" value="F:monooxygenase activity"/>
    <property type="evidence" value="ECO:0007669"/>
    <property type="project" value="UniProtKB-KW"/>
</dbReference>
<dbReference type="InterPro" id="IPR001128">
    <property type="entry name" value="Cyt_P450"/>
</dbReference>
<evidence type="ECO:0000256" key="1">
    <source>
        <dbReference type="ARBA" id="ARBA00001971"/>
    </source>
</evidence>
<accession>A0A7R9M396</accession>
<dbReference type="GO" id="GO:0005789">
    <property type="term" value="C:endoplasmic reticulum membrane"/>
    <property type="evidence" value="ECO:0007669"/>
    <property type="project" value="UniProtKB-SubCell"/>
</dbReference>
<feature type="region of interest" description="Disordered" evidence="13">
    <location>
        <begin position="99"/>
        <end position="128"/>
    </location>
</feature>
<dbReference type="EMBL" id="OC920737">
    <property type="protein sequence ID" value="CAD7652762.1"/>
    <property type="molecule type" value="Genomic_DNA"/>
</dbReference>
<evidence type="ECO:0000313" key="14">
    <source>
        <dbReference type="EMBL" id="CAD7652762.1"/>
    </source>
</evidence>
<evidence type="ECO:0000256" key="11">
    <source>
        <dbReference type="ARBA" id="ARBA00023033"/>
    </source>
</evidence>
<dbReference type="Pfam" id="PF00067">
    <property type="entry name" value="p450"/>
    <property type="match status" value="2"/>
</dbReference>
<evidence type="ECO:0000256" key="7">
    <source>
        <dbReference type="ARBA" id="ARBA00022824"/>
    </source>
</evidence>
<evidence type="ECO:0000256" key="13">
    <source>
        <dbReference type="SAM" id="MobiDB-lite"/>
    </source>
</evidence>
<name>A0A7R9M396_9ACAR</name>
<dbReference type="EMBL" id="CAJPVJ010005912">
    <property type="protein sequence ID" value="CAG2169949.1"/>
    <property type="molecule type" value="Genomic_DNA"/>
</dbReference>
<evidence type="ECO:0000256" key="5">
    <source>
        <dbReference type="ARBA" id="ARBA00022617"/>
    </source>
</evidence>
<keyword evidence="12" id="KW-0472">Membrane</keyword>
<dbReference type="PANTHER" id="PTHR24292:SF54">
    <property type="entry name" value="CYP9F3-RELATED"/>
    <property type="match status" value="1"/>
</dbReference>
<evidence type="ECO:0000256" key="4">
    <source>
        <dbReference type="ARBA" id="ARBA00010617"/>
    </source>
</evidence>
<evidence type="ECO:0000256" key="6">
    <source>
        <dbReference type="ARBA" id="ARBA00022723"/>
    </source>
</evidence>
<dbReference type="PRINTS" id="PR00463">
    <property type="entry name" value="EP450I"/>
</dbReference>
<dbReference type="InterPro" id="IPR036396">
    <property type="entry name" value="Cyt_P450_sf"/>
</dbReference>
<comment type="similarity">
    <text evidence="4">Belongs to the cytochrome P450 family.</text>
</comment>
<organism evidence="14">
    <name type="scientific">Oppiella nova</name>
    <dbReference type="NCBI Taxonomy" id="334625"/>
    <lineage>
        <taxon>Eukaryota</taxon>
        <taxon>Metazoa</taxon>
        <taxon>Ecdysozoa</taxon>
        <taxon>Arthropoda</taxon>
        <taxon>Chelicerata</taxon>
        <taxon>Arachnida</taxon>
        <taxon>Acari</taxon>
        <taxon>Acariformes</taxon>
        <taxon>Sarcoptiformes</taxon>
        <taxon>Oribatida</taxon>
        <taxon>Brachypylina</taxon>
        <taxon>Oppioidea</taxon>
        <taxon>Oppiidae</taxon>
        <taxon>Oppiella</taxon>
    </lineage>
</organism>
<keyword evidence="11" id="KW-0503">Monooxygenase</keyword>
<dbReference type="InterPro" id="IPR002401">
    <property type="entry name" value="Cyt_P450_E_grp-I"/>
</dbReference>
<evidence type="ECO:0000313" key="15">
    <source>
        <dbReference type="Proteomes" id="UP000728032"/>
    </source>
</evidence>
<dbReference type="AlphaFoldDB" id="A0A7R9M396"/>
<dbReference type="SUPFAM" id="SSF48264">
    <property type="entry name" value="Cytochrome P450"/>
    <property type="match status" value="1"/>
</dbReference>
<dbReference type="Proteomes" id="UP000728032">
    <property type="component" value="Unassembled WGS sequence"/>
</dbReference>
<dbReference type="GO" id="GO:0016705">
    <property type="term" value="F:oxidoreductase activity, acting on paired donors, with incorporation or reduction of molecular oxygen"/>
    <property type="evidence" value="ECO:0007669"/>
    <property type="project" value="InterPro"/>
</dbReference>
<dbReference type="PRINTS" id="PR00385">
    <property type="entry name" value="P450"/>
</dbReference>
<protein>
    <recommendedName>
        <fullName evidence="16">Cytochrome P450</fullName>
    </recommendedName>
</protein>
<evidence type="ECO:0000256" key="10">
    <source>
        <dbReference type="ARBA" id="ARBA00023004"/>
    </source>
</evidence>
<keyword evidence="8" id="KW-0492">Microsome</keyword>
<comment type="subcellular location">
    <subcellularLocation>
        <location evidence="3">Endoplasmic reticulum membrane</location>
        <topology evidence="3">Peripheral membrane protein</topology>
    </subcellularLocation>
    <subcellularLocation>
        <location evidence="2">Microsome membrane</location>
        <topology evidence="2">Peripheral membrane protein</topology>
    </subcellularLocation>
</comment>
<feature type="compositionally biased region" description="Polar residues" evidence="13">
    <location>
        <begin position="116"/>
        <end position="125"/>
    </location>
</feature>
<sequence>MYTISGNTIMINDPELLRDIFIKDFHVFPDHINNIYFGSSHMSKGLFFLKGGDDWKRIRNIITPAFTSGKLRSMMGPISDITNRLVDMLVKYERTDSEKSDKDFGYDSISDDDPNDPTTGQTPTTKIPVGKLTTDEIVAQSTQFFLAGYDTSSAALSNAIYYLSEHKDCQQKLFDELDGCGDLSVESVLQLKYLNGVVNETLRLAPSFVQLFRTCVKDYKLGHTGITLPADTDVLISPYAIQRDPEYWPNPDAFIPERFIDPKHHPYAYVTFGAGPRLGTRV</sequence>
<dbReference type="Gene3D" id="1.10.630.10">
    <property type="entry name" value="Cytochrome P450"/>
    <property type="match status" value="2"/>
</dbReference>
<keyword evidence="7" id="KW-0256">Endoplasmic reticulum</keyword>
<comment type="cofactor">
    <cofactor evidence="1">
        <name>heme</name>
        <dbReference type="ChEBI" id="CHEBI:30413"/>
    </cofactor>
</comment>
<evidence type="ECO:0000256" key="9">
    <source>
        <dbReference type="ARBA" id="ARBA00023002"/>
    </source>
</evidence>
<evidence type="ECO:0000256" key="8">
    <source>
        <dbReference type="ARBA" id="ARBA00022848"/>
    </source>
</evidence>
<dbReference type="PANTHER" id="PTHR24292">
    <property type="entry name" value="CYTOCHROME P450"/>
    <property type="match status" value="1"/>
</dbReference>
<proteinExistence type="inferred from homology"/>
<dbReference type="OrthoDB" id="6431779at2759"/>
<keyword evidence="6" id="KW-0479">Metal-binding</keyword>
<gene>
    <name evidence="14" type="ORF">ONB1V03_LOCUS9421</name>
</gene>
<keyword evidence="5" id="KW-0349">Heme</keyword>
<evidence type="ECO:0000256" key="3">
    <source>
        <dbReference type="ARBA" id="ARBA00004406"/>
    </source>
</evidence>